<evidence type="ECO:0000313" key="11">
    <source>
        <dbReference type="EMBL" id="CAB4626126.1"/>
    </source>
</evidence>
<dbReference type="GO" id="GO:0005524">
    <property type="term" value="F:ATP binding"/>
    <property type="evidence" value="ECO:0007669"/>
    <property type="project" value="UniProtKB-KW"/>
</dbReference>
<accession>A0A6J7VLL9</accession>
<proteinExistence type="predicted"/>
<evidence type="ECO:0000313" key="16">
    <source>
        <dbReference type="EMBL" id="CAB5077936.1"/>
    </source>
</evidence>
<keyword evidence="6" id="KW-0812">Transmembrane</keyword>
<dbReference type="PANTHER" id="PTHR43289">
    <property type="entry name" value="MITOGEN-ACTIVATED PROTEIN KINASE KINASE KINASE 20-RELATED"/>
    <property type="match status" value="1"/>
</dbReference>
<keyword evidence="1" id="KW-0723">Serine/threonine-protein kinase</keyword>
<sequence>MQSLAHTVGQASSACVTCGRDHPSFHSRVNADDPGSVPFPVTGRALVGRVLAQRYELRQQLAVGGMAEVWEADDLILGRAVAVKILHPQFANDPVVRQRFHIEAIAAARLVDPSIVAIYDTVDLDGCDAIVMELVRGRTLRDFLDQRGALDPIEVVHIGVQVAGALAVAHRSGVIHRDIKPANILLSDDGRVLVTDFGIAKVLDEPDLTRTAQVLGTVKYLAPEQVEGGPVDGRTDLYALGAVLYEAVCGEAPFRADTPAALALARMHRDPSRPSVVLKEIPEDLETTIMRAMSRAPSGRFASANDMRAALLSTRLDVLADPASNTKPITPTPTRVRAKRGRSGIFVTLVVVAVLLLIAVLIANTDAGKTLFSSQPATTTTAPRQLAISTAHSFDPADRTGFENEATAMNAVDADSLTAWSTEVYSSRQFGNLKPGVGLVIDLATEGPIGSVTIDSPSSGWSLEAYVATGSPTTIIGWGTVRASATNIRGPLTLDLHGASGNAVLLWITQLKETPPFQVTITDMIVTS</sequence>
<evidence type="ECO:0000259" key="7">
    <source>
        <dbReference type="PROSITE" id="PS50011"/>
    </source>
</evidence>
<dbReference type="EMBL" id="CAEZXY010000061">
    <property type="protein sequence ID" value="CAB4713472.1"/>
    <property type="molecule type" value="Genomic_DNA"/>
</dbReference>
<name>A0A6J7VLL9_9ZZZZ</name>
<dbReference type="AlphaFoldDB" id="A0A6J7VLL9"/>
<dbReference type="InterPro" id="IPR000719">
    <property type="entry name" value="Prot_kinase_dom"/>
</dbReference>
<dbReference type="InterPro" id="IPR008271">
    <property type="entry name" value="Ser/Thr_kinase_AS"/>
</dbReference>
<dbReference type="EMBL" id="CAEZVC010000073">
    <property type="protein sequence ID" value="CAB4626126.1"/>
    <property type="molecule type" value="Genomic_DNA"/>
</dbReference>
<dbReference type="EMBL" id="CAESAL010000051">
    <property type="protein sequence ID" value="CAB4344209.1"/>
    <property type="molecule type" value="Genomic_DNA"/>
</dbReference>
<evidence type="ECO:0000313" key="15">
    <source>
        <dbReference type="EMBL" id="CAB4984787.1"/>
    </source>
</evidence>
<evidence type="ECO:0000313" key="13">
    <source>
        <dbReference type="EMBL" id="CAB4790533.1"/>
    </source>
</evidence>
<dbReference type="CDD" id="cd14014">
    <property type="entry name" value="STKc_PknB_like"/>
    <property type="match status" value="1"/>
</dbReference>
<dbReference type="FunFam" id="1.10.510.10:FF:000021">
    <property type="entry name" value="Serine/threonine protein kinase"/>
    <property type="match status" value="1"/>
</dbReference>
<keyword evidence="4" id="KW-0418">Kinase</keyword>
<dbReference type="SUPFAM" id="SSF56112">
    <property type="entry name" value="Protein kinase-like (PK-like)"/>
    <property type="match status" value="1"/>
</dbReference>
<dbReference type="EMBL" id="CAEUNJ010000034">
    <property type="protein sequence ID" value="CAB4371593.1"/>
    <property type="molecule type" value="Genomic_DNA"/>
</dbReference>
<dbReference type="PROSITE" id="PS50011">
    <property type="entry name" value="PROTEIN_KINASE_DOM"/>
    <property type="match status" value="1"/>
</dbReference>
<dbReference type="EMBL" id="CAFBOK010000096">
    <property type="protein sequence ID" value="CAB4984787.1"/>
    <property type="molecule type" value="Genomic_DNA"/>
</dbReference>
<evidence type="ECO:0000256" key="5">
    <source>
        <dbReference type="ARBA" id="ARBA00022840"/>
    </source>
</evidence>
<dbReference type="EMBL" id="CAFAAD010000045">
    <property type="protein sequence ID" value="CAB4790533.1"/>
    <property type="molecule type" value="Genomic_DNA"/>
</dbReference>
<keyword evidence="2" id="KW-0808">Transferase</keyword>
<evidence type="ECO:0000313" key="12">
    <source>
        <dbReference type="EMBL" id="CAB4713472.1"/>
    </source>
</evidence>
<protein>
    <submittedName>
        <fullName evidence="16">Unannotated protein</fullName>
    </submittedName>
</protein>
<organism evidence="16">
    <name type="scientific">freshwater metagenome</name>
    <dbReference type="NCBI Taxonomy" id="449393"/>
    <lineage>
        <taxon>unclassified sequences</taxon>
        <taxon>metagenomes</taxon>
        <taxon>ecological metagenomes</taxon>
    </lineage>
</organism>
<keyword evidence="6" id="KW-0472">Membrane</keyword>
<dbReference type="PROSITE" id="PS00108">
    <property type="entry name" value="PROTEIN_KINASE_ST"/>
    <property type="match status" value="1"/>
</dbReference>
<evidence type="ECO:0000256" key="2">
    <source>
        <dbReference type="ARBA" id="ARBA00022679"/>
    </source>
</evidence>
<gene>
    <name evidence="10" type="ORF">UFOPK1762_01683</name>
    <name evidence="11" type="ORF">UFOPK1906_01183</name>
    <name evidence="12" type="ORF">UFOPK2624_01252</name>
    <name evidence="13" type="ORF">UFOPK2969_00763</name>
    <name evidence="8" type="ORF">UFOPK3331_01329</name>
    <name evidence="14" type="ORF">UFOPK3785_01541</name>
    <name evidence="15" type="ORF">UFOPK3927_00932</name>
    <name evidence="9" type="ORF">UFOPK4201_00927</name>
    <name evidence="16" type="ORF">UFOPK4371_01250</name>
</gene>
<dbReference type="EMBL" id="CAFBNJ010000096">
    <property type="protein sequence ID" value="CAB4961851.1"/>
    <property type="molecule type" value="Genomic_DNA"/>
</dbReference>
<feature type="transmembrane region" description="Helical" evidence="6">
    <location>
        <begin position="344"/>
        <end position="363"/>
    </location>
</feature>
<evidence type="ECO:0000256" key="4">
    <source>
        <dbReference type="ARBA" id="ARBA00022777"/>
    </source>
</evidence>
<keyword evidence="5" id="KW-0067">ATP-binding</keyword>
<feature type="domain" description="Protein kinase" evidence="7">
    <location>
        <begin position="55"/>
        <end position="312"/>
    </location>
</feature>
<dbReference type="SMART" id="SM00220">
    <property type="entry name" value="S_TKc"/>
    <property type="match status" value="1"/>
</dbReference>
<dbReference type="PANTHER" id="PTHR43289:SF6">
    <property type="entry name" value="SERINE_THREONINE-PROTEIN KINASE NEKL-3"/>
    <property type="match status" value="1"/>
</dbReference>
<evidence type="ECO:0000256" key="6">
    <source>
        <dbReference type="SAM" id="Phobius"/>
    </source>
</evidence>
<reference evidence="16" key="1">
    <citation type="submission" date="2020-05" db="EMBL/GenBank/DDBJ databases">
        <authorList>
            <person name="Chiriac C."/>
            <person name="Salcher M."/>
            <person name="Ghai R."/>
            <person name="Kavagutti S V."/>
        </authorList>
    </citation>
    <scope>NUCLEOTIDE SEQUENCE</scope>
</reference>
<dbReference type="InterPro" id="IPR011009">
    <property type="entry name" value="Kinase-like_dom_sf"/>
</dbReference>
<evidence type="ECO:0000313" key="9">
    <source>
        <dbReference type="EMBL" id="CAB4371593.1"/>
    </source>
</evidence>
<evidence type="ECO:0000256" key="1">
    <source>
        <dbReference type="ARBA" id="ARBA00022527"/>
    </source>
</evidence>
<dbReference type="Gene3D" id="3.30.200.20">
    <property type="entry name" value="Phosphorylase Kinase, domain 1"/>
    <property type="match status" value="1"/>
</dbReference>
<dbReference type="Pfam" id="PF00069">
    <property type="entry name" value="Pkinase"/>
    <property type="match status" value="1"/>
</dbReference>
<dbReference type="GO" id="GO:0004674">
    <property type="term" value="F:protein serine/threonine kinase activity"/>
    <property type="evidence" value="ECO:0007669"/>
    <property type="project" value="UniProtKB-KW"/>
</dbReference>
<dbReference type="EMBL" id="CAEZTY010000091">
    <property type="protein sequence ID" value="CAB4596950.1"/>
    <property type="molecule type" value="Genomic_DNA"/>
</dbReference>
<evidence type="ECO:0000313" key="10">
    <source>
        <dbReference type="EMBL" id="CAB4596950.1"/>
    </source>
</evidence>
<keyword evidence="6" id="KW-1133">Transmembrane helix</keyword>
<dbReference type="Gene3D" id="1.10.510.10">
    <property type="entry name" value="Transferase(Phosphotransferase) domain 1"/>
    <property type="match status" value="1"/>
</dbReference>
<dbReference type="EMBL" id="CAFBRD010000073">
    <property type="protein sequence ID" value="CAB5077936.1"/>
    <property type="molecule type" value="Genomic_DNA"/>
</dbReference>
<evidence type="ECO:0000313" key="14">
    <source>
        <dbReference type="EMBL" id="CAB4961851.1"/>
    </source>
</evidence>
<keyword evidence="3" id="KW-0547">Nucleotide-binding</keyword>
<evidence type="ECO:0000313" key="8">
    <source>
        <dbReference type="EMBL" id="CAB4344209.1"/>
    </source>
</evidence>
<evidence type="ECO:0000256" key="3">
    <source>
        <dbReference type="ARBA" id="ARBA00022741"/>
    </source>
</evidence>